<evidence type="ECO:0000256" key="5">
    <source>
        <dbReference type="ARBA" id="ARBA00023136"/>
    </source>
</evidence>
<reference evidence="7 8" key="1">
    <citation type="submission" date="2015-07" db="EMBL/GenBank/DDBJ databases">
        <title>Draft Genome Sequence of Streptomyces antibioticus, IMRU 3720 reveals insights in the evolution of actinomycin biosynthetic gene clusters in Streptomyces.</title>
        <authorList>
            <person name="Crnovcic I."/>
            <person name="Ruckert C."/>
            <person name="Kalinowksi J."/>
            <person name="Keller U."/>
        </authorList>
    </citation>
    <scope>NUCLEOTIDE SEQUENCE [LARGE SCALE GENOMIC DNA]</scope>
    <source>
        <strain evidence="7 8">DSM 41481</strain>
    </source>
</reference>
<dbReference type="RefSeq" id="WP_078637192.1">
    <property type="nucleotide sequence ID" value="NZ_CM007717.1"/>
</dbReference>
<keyword evidence="4 6" id="KW-1133">Transmembrane helix</keyword>
<sequence length="253" mass="23888">MTALVLALAAGALVGLALGALGAGGGLLTVPALVGLGVPPVAAGTAALVVVAVTAATALARHARQGLVRWRTGLLFTAAGVPTALAGGALAARLPDAVLTGAFAVIAAAAAPRMLLPGPTAGDVVRPPRPLHALAAGAGLGATTGVLGVGGGFLAVPALTAAVGLRIREAAGTSLLVITLNSLAALAVRAGPADGLDPAVLAPFAGAAVLGAWDGGRLAAKVSGAVLRRVFAGVLLAAAALMAVETVALAITS</sequence>
<keyword evidence="5 6" id="KW-0472">Membrane</keyword>
<dbReference type="InterPro" id="IPR051598">
    <property type="entry name" value="TSUP/Inactive_protease-like"/>
</dbReference>
<feature type="transmembrane region" description="Helical" evidence="6">
    <location>
        <begin position="137"/>
        <end position="164"/>
    </location>
</feature>
<dbReference type="EMBL" id="LHQL01000014">
    <property type="protein sequence ID" value="OOQ48395.1"/>
    <property type="molecule type" value="Genomic_DNA"/>
</dbReference>
<comment type="similarity">
    <text evidence="2 6">Belongs to the 4-toluene sulfonate uptake permease (TSUP) (TC 2.A.102) family.</text>
</comment>
<dbReference type="PANTHER" id="PTHR43701">
    <property type="entry name" value="MEMBRANE TRANSPORTER PROTEIN MJ0441-RELATED"/>
    <property type="match status" value="1"/>
</dbReference>
<keyword evidence="8" id="KW-1185">Reference proteome</keyword>
<comment type="subcellular location">
    <subcellularLocation>
        <location evidence="6">Cell membrane</location>
        <topology evidence="6">Multi-pass membrane protein</topology>
    </subcellularLocation>
    <subcellularLocation>
        <location evidence="1">Membrane</location>
        <topology evidence="1">Multi-pass membrane protein</topology>
    </subcellularLocation>
</comment>
<feature type="transmembrane region" description="Helical" evidence="6">
    <location>
        <begin position="38"/>
        <end position="60"/>
    </location>
</feature>
<comment type="caution">
    <text evidence="7">The sequence shown here is derived from an EMBL/GenBank/DDBJ whole genome shotgun (WGS) entry which is preliminary data.</text>
</comment>
<evidence type="ECO:0000256" key="3">
    <source>
        <dbReference type="ARBA" id="ARBA00022692"/>
    </source>
</evidence>
<evidence type="ECO:0000313" key="7">
    <source>
        <dbReference type="EMBL" id="OOQ48395.1"/>
    </source>
</evidence>
<keyword evidence="6" id="KW-1003">Cell membrane</keyword>
<dbReference type="Pfam" id="PF01925">
    <property type="entry name" value="TauE"/>
    <property type="match status" value="1"/>
</dbReference>
<evidence type="ECO:0000256" key="1">
    <source>
        <dbReference type="ARBA" id="ARBA00004141"/>
    </source>
</evidence>
<evidence type="ECO:0000313" key="8">
    <source>
        <dbReference type="Proteomes" id="UP000190306"/>
    </source>
</evidence>
<keyword evidence="3 6" id="KW-0812">Transmembrane</keyword>
<name>A0ABX3LGB4_STRAT</name>
<accession>A0ABX3LGB4</accession>
<organism evidence="7 8">
    <name type="scientific">Streptomyces antibioticus</name>
    <dbReference type="NCBI Taxonomy" id="1890"/>
    <lineage>
        <taxon>Bacteria</taxon>
        <taxon>Bacillati</taxon>
        <taxon>Actinomycetota</taxon>
        <taxon>Actinomycetes</taxon>
        <taxon>Kitasatosporales</taxon>
        <taxon>Streptomycetaceae</taxon>
        <taxon>Streptomyces</taxon>
    </lineage>
</organism>
<proteinExistence type="inferred from homology"/>
<protein>
    <recommendedName>
        <fullName evidence="6">Probable membrane transporter protein</fullName>
    </recommendedName>
</protein>
<evidence type="ECO:0000256" key="2">
    <source>
        <dbReference type="ARBA" id="ARBA00009142"/>
    </source>
</evidence>
<evidence type="ECO:0000256" key="6">
    <source>
        <dbReference type="RuleBase" id="RU363041"/>
    </source>
</evidence>
<feature type="transmembrane region" description="Helical" evidence="6">
    <location>
        <begin position="230"/>
        <end position="251"/>
    </location>
</feature>
<gene>
    <name evidence="7" type="ORF">AFM16_34455</name>
</gene>
<dbReference type="InterPro" id="IPR002781">
    <property type="entry name" value="TM_pro_TauE-like"/>
</dbReference>
<dbReference type="Proteomes" id="UP000190306">
    <property type="component" value="Chromosome"/>
</dbReference>
<evidence type="ECO:0000256" key="4">
    <source>
        <dbReference type="ARBA" id="ARBA00022989"/>
    </source>
</evidence>
<dbReference type="PANTHER" id="PTHR43701:SF2">
    <property type="entry name" value="MEMBRANE TRANSPORTER PROTEIN YJNA-RELATED"/>
    <property type="match status" value="1"/>
</dbReference>
<feature type="transmembrane region" description="Helical" evidence="6">
    <location>
        <begin position="72"/>
        <end position="91"/>
    </location>
</feature>